<keyword evidence="3" id="KW-1185">Reference proteome</keyword>
<sequence length="926" mass="102524">MLTKTDRPTEGFWLGVALLLTGLGIGLLLDPSSWSSRPDDVAPAKDLPLHRYLRPPEGLPEPVDNGLATIEVSIEPEAAQTLQRVRERALDRGMIIQTDDDTVDAVITIDGRPMDADVRIKGDWLDHVIGDKWSLRITLKDDKAFGMRVFSVQAPSTRGHLWEWLVLEASRREGLLAPRSDFVNLVVNGHAAGVYYLEEHFSKELLESQDRREGPIVLWDESTHWDSLLQAHDVFSKEVEFSTPESARDAIEVPAAFVRAYGEKRLGSSDSLNRSYFSAVEQMRDLQRLVIASGDRQSRQRRMQALEDLKGKTLERLVDVDRLAMAHALASLFQIEHSLYWQNMRFYHDPVVDRLEPIMFDNMAQTPSAREPVPHRPEGIVKQFVSSDAYYNGVFRHLGELCAPGYLDRLFDALRPDLERFEAALMADAPLPEPFRVDSMLQRLRTQVAFLRTVVYPVDPLNCMATYELVEGEQTPVSGFVNVSAWSTTQTPVVVEGFRFSNGVFIAAQPRLVPGSLGAGTTSSGGVVLPRDGRTVHFRFELDERLANLETVDGVLQAVLEKSEQKGQLELDIEIVSRPIGADATSSEPLTVRRIEASWIDEGGRPVAPTLAEALERHPFLEWDPVERWLVIQHGTWDVDGDLVVPHGTVLRARGIVRLRFDPDAVLLTDAPLDFEGLADGPIVLEPKEGFDRWKGVAVLEADGRSTWRYVTVRNTDAVARAGWVVTGGITFYHSPVTMQDCLIEGTLAEDGTNIFGADFLMERVTFAGCVSDSFDGDFVSGTVRECTFRDGLADGVDVSGSDIDILDCRFLNMGDKAVSAGERSIVRVRGGLADGVSIGIASKDDSTVDARDMTILGARTYALAAFIKKPEFGPARMTATNITIRDSVLGDSIVQSGCSVELEGALLPTVDLDVNRLYEEKILGQ</sequence>
<dbReference type="Gene3D" id="2.160.20.10">
    <property type="entry name" value="Single-stranded right-handed beta-helix, Pectin lyase-like"/>
    <property type="match status" value="1"/>
</dbReference>
<name>A0A518BEC9_9BACT</name>
<gene>
    <name evidence="2" type="ORF">Pla133_04120</name>
</gene>
<keyword evidence="1" id="KW-1133">Transmembrane helix</keyword>
<dbReference type="EMBL" id="CP036287">
    <property type="protein sequence ID" value="QDU65347.1"/>
    <property type="molecule type" value="Genomic_DNA"/>
</dbReference>
<keyword evidence="1" id="KW-0812">Transmembrane</keyword>
<feature type="transmembrane region" description="Helical" evidence="1">
    <location>
        <begin position="12"/>
        <end position="29"/>
    </location>
</feature>
<dbReference type="SUPFAM" id="SSF51126">
    <property type="entry name" value="Pectin lyase-like"/>
    <property type="match status" value="1"/>
</dbReference>
<dbReference type="Proteomes" id="UP000316921">
    <property type="component" value="Chromosome"/>
</dbReference>
<protein>
    <recommendedName>
        <fullName evidence="4">Right handed beta helix domain-containing protein</fullName>
    </recommendedName>
</protein>
<dbReference type="InterPro" id="IPR011050">
    <property type="entry name" value="Pectin_lyase_fold/virulence"/>
</dbReference>
<dbReference type="RefSeq" id="WP_145061860.1">
    <property type="nucleotide sequence ID" value="NZ_CP036287.1"/>
</dbReference>
<evidence type="ECO:0000313" key="2">
    <source>
        <dbReference type="EMBL" id="QDU65347.1"/>
    </source>
</evidence>
<keyword evidence="1" id="KW-0472">Membrane</keyword>
<proteinExistence type="predicted"/>
<evidence type="ECO:0000313" key="3">
    <source>
        <dbReference type="Proteomes" id="UP000316921"/>
    </source>
</evidence>
<dbReference type="InterPro" id="IPR012334">
    <property type="entry name" value="Pectin_lyas_fold"/>
</dbReference>
<evidence type="ECO:0008006" key="4">
    <source>
        <dbReference type="Google" id="ProtNLM"/>
    </source>
</evidence>
<evidence type="ECO:0000256" key="1">
    <source>
        <dbReference type="SAM" id="Phobius"/>
    </source>
</evidence>
<dbReference type="AlphaFoldDB" id="A0A518BEC9"/>
<organism evidence="2 3">
    <name type="scientific">Engelhardtia mirabilis</name>
    <dbReference type="NCBI Taxonomy" id="2528011"/>
    <lineage>
        <taxon>Bacteria</taxon>
        <taxon>Pseudomonadati</taxon>
        <taxon>Planctomycetota</taxon>
        <taxon>Planctomycetia</taxon>
        <taxon>Planctomycetia incertae sedis</taxon>
        <taxon>Engelhardtia</taxon>
    </lineage>
</organism>
<accession>A0A518BEC9</accession>
<reference evidence="2 3" key="1">
    <citation type="submission" date="2019-02" db="EMBL/GenBank/DDBJ databases">
        <title>Deep-cultivation of Planctomycetes and their phenomic and genomic characterization uncovers novel biology.</title>
        <authorList>
            <person name="Wiegand S."/>
            <person name="Jogler M."/>
            <person name="Boedeker C."/>
            <person name="Pinto D."/>
            <person name="Vollmers J."/>
            <person name="Rivas-Marin E."/>
            <person name="Kohn T."/>
            <person name="Peeters S.H."/>
            <person name="Heuer A."/>
            <person name="Rast P."/>
            <person name="Oberbeckmann S."/>
            <person name="Bunk B."/>
            <person name="Jeske O."/>
            <person name="Meyerdierks A."/>
            <person name="Storesund J.E."/>
            <person name="Kallscheuer N."/>
            <person name="Luecker S."/>
            <person name="Lage O.M."/>
            <person name="Pohl T."/>
            <person name="Merkel B.J."/>
            <person name="Hornburger P."/>
            <person name="Mueller R.-W."/>
            <person name="Bruemmer F."/>
            <person name="Labrenz M."/>
            <person name="Spormann A.M."/>
            <person name="Op den Camp H."/>
            <person name="Overmann J."/>
            <person name="Amann R."/>
            <person name="Jetten M.S.M."/>
            <person name="Mascher T."/>
            <person name="Medema M.H."/>
            <person name="Devos D.P."/>
            <person name="Kaster A.-K."/>
            <person name="Ovreas L."/>
            <person name="Rohde M."/>
            <person name="Galperin M.Y."/>
            <person name="Jogler C."/>
        </authorList>
    </citation>
    <scope>NUCLEOTIDE SEQUENCE [LARGE SCALE GENOMIC DNA]</scope>
    <source>
        <strain evidence="2 3">Pla133</strain>
    </source>
</reference>
<dbReference type="KEGG" id="pbap:Pla133_04120"/>